<dbReference type="OrthoDB" id="1243473at2"/>
<evidence type="ECO:0000256" key="1">
    <source>
        <dbReference type="ARBA" id="ARBA00007039"/>
    </source>
</evidence>
<organism evidence="4 5">
    <name type="scientific">Cruoricaptor ignavus</name>
    <dbReference type="NCBI Taxonomy" id="1118202"/>
    <lineage>
        <taxon>Bacteria</taxon>
        <taxon>Pseudomonadati</taxon>
        <taxon>Bacteroidota</taxon>
        <taxon>Flavobacteriia</taxon>
        <taxon>Flavobacteriales</taxon>
        <taxon>Weeksellaceae</taxon>
        <taxon>Cruoricaptor</taxon>
    </lineage>
</organism>
<dbReference type="SUPFAM" id="SSF52096">
    <property type="entry name" value="ClpP/crotonase"/>
    <property type="match status" value="1"/>
</dbReference>
<dbReference type="STRING" id="1118202.SAMN05443429_11228"/>
<protein>
    <submittedName>
        <fullName evidence="4">ATP-dependent protease ClpP, protease subunit</fullName>
    </submittedName>
</protein>
<accession>A0A1M6HDZ6</accession>
<dbReference type="CDD" id="cd07016">
    <property type="entry name" value="S14_ClpP_1"/>
    <property type="match status" value="1"/>
</dbReference>
<evidence type="ECO:0000313" key="4">
    <source>
        <dbReference type="EMBL" id="SHJ20346.1"/>
    </source>
</evidence>
<feature type="compositionally biased region" description="Basic and acidic residues" evidence="3">
    <location>
        <begin position="354"/>
        <end position="371"/>
    </location>
</feature>
<dbReference type="AlphaFoldDB" id="A0A1M6HDZ6"/>
<dbReference type="InterPro" id="IPR023562">
    <property type="entry name" value="ClpP/TepA"/>
</dbReference>
<keyword evidence="5" id="KW-1185">Reference proteome</keyword>
<dbReference type="PRINTS" id="PR00127">
    <property type="entry name" value="CLPPROTEASEP"/>
</dbReference>
<name>A0A1M6HDZ6_9FLAO</name>
<dbReference type="Gene3D" id="3.90.226.10">
    <property type="entry name" value="2-enoyl-CoA Hydratase, Chain A, domain 1"/>
    <property type="match status" value="1"/>
</dbReference>
<evidence type="ECO:0000256" key="3">
    <source>
        <dbReference type="SAM" id="MobiDB-lite"/>
    </source>
</evidence>
<dbReference type="InterPro" id="IPR029045">
    <property type="entry name" value="ClpP/crotonase-like_dom_sf"/>
</dbReference>
<keyword evidence="4" id="KW-0645">Protease</keyword>
<dbReference type="Pfam" id="PF00574">
    <property type="entry name" value="CLP_protease"/>
    <property type="match status" value="1"/>
</dbReference>
<dbReference type="GO" id="GO:0004252">
    <property type="term" value="F:serine-type endopeptidase activity"/>
    <property type="evidence" value="ECO:0007669"/>
    <property type="project" value="InterPro"/>
</dbReference>
<keyword evidence="4" id="KW-0378">Hydrolase</keyword>
<feature type="region of interest" description="Disordered" evidence="3">
    <location>
        <begin position="354"/>
        <end position="380"/>
    </location>
</feature>
<proteinExistence type="inferred from homology"/>
<dbReference type="RefSeq" id="WP_073180846.1">
    <property type="nucleotide sequence ID" value="NZ_FQYI01000012.1"/>
</dbReference>
<reference evidence="4 5" key="1">
    <citation type="submission" date="2016-11" db="EMBL/GenBank/DDBJ databases">
        <authorList>
            <person name="Jaros S."/>
            <person name="Januszkiewicz K."/>
            <person name="Wedrychowicz H."/>
        </authorList>
    </citation>
    <scope>NUCLEOTIDE SEQUENCE [LARGE SCALE GENOMIC DNA]</scope>
    <source>
        <strain evidence="4 5">DSM 25479</strain>
    </source>
</reference>
<evidence type="ECO:0000313" key="5">
    <source>
        <dbReference type="Proteomes" id="UP000184335"/>
    </source>
</evidence>
<sequence length="380" mass="43275">MTTHEINIYGDIVPFKWYDDGTEFDIESLNSALNSINPESGDEVMVNIHTLGGCTTTAFAIYNKLLNYKTRNGVSLSTRADGYCASSGVIILLAGDKRIGNQYAEPFIHNAWCYTVGNREEHKKTADLLDRVDSQIASLYAERTNISREEALQLMAQDSFVSADEALKYGFYTEFENVYAPENSIVMNSIRSRNAEQRTKKRHYMNKTEKEKKDFFKRVENFLFGEGPKNKILYTAENNELDFFELGEDDTPKIGDKARFDGKPAGESNGGEYLMQNGDTFRFSGEELTEIVEKTDETIEELENIKAENAANVRKIQELKKEIENLKAENLSVSNRLNEATELVKTYQNFAKPIDEDKPRETKKEEGRSEIRGAFLNLKK</sequence>
<dbReference type="GO" id="GO:0004176">
    <property type="term" value="F:ATP-dependent peptidase activity"/>
    <property type="evidence" value="ECO:0007669"/>
    <property type="project" value="InterPro"/>
</dbReference>
<feature type="coiled-coil region" evidence="2">
    <location>
        <begin position="285"/>
        <end position="343"/>
    </location>
</feature>
<dbReference type="Proteomes" id="UP000184335">
    <property type="component" value="Unassembled WGS sequence"/>
</dbReference>
<evidence type="ECO:0000256" key="2">
    <source>
        <dbReference type="SAM" id="Coils"/>
    </source>
</evidence>
<dbReference type="EMBL" id="FQYI01000012">
    <property type="protein sequence ID" value="SHJ20346.1"/>
    <property type="molecule type" value="Genomic_DNA"/>
</dbReference>
<dbReference type="GO" id="GO:0006508">
    <property type="term" value="P:proteolysis"/>
    <property type="evidence" value="ECO:0007669"/>
    <property type="project" value="UniProtKB-KW"/>
</dbReference>
<keyword evidence="2" id="KW-0175">Coiled coil</keyword>
<dbReference type="InterPro" id="IPR001907">
    <property type="entry name" value="ClpP"/>
</dbReference>
<comment type="similarity">
    <text evidence="1">Belongs to the peptidase S14 family.</text>
</comment>
<gene>
    <name evidence="4" type="ORF">SAMN05443429_11228</name>
</gene>